<comment type="caution">
    <text evidence="2">The sequence shown here is derived from an EMBL/GenBank/DDBJ whole genome shotgun (WGS) entry which is preliminary data.</text>
</comment>
<dbReference type="PANTHER" id="PTHR39165:SF1">
    <property type="entry name" value="DUF456 DOMAIN-CONTAINING PROTEIN"/>
    <property type="match status" value="1"/>
</dbReference>
<feature type="transmembrane region" description="Helical" evidence="1">
    <location>
        <begin position="88"/>
        <end position="117"/>
    </location>
</feature>
<dbReference type="PANTHER" id="PTHR39165">
    <property type="entry name" value="IG HYPOTHETICAL 17883"/>
    <property type="match status" value="1"/>
</dbReference>
<gene>
    <name evidence="2" type="ORF">BU085_03550</name>
</gene>
<dbReference type="AlphaFoldDB" id="A0A2T4Q299"/>
<sequence length="162" mass="18149">MTVILWCLIILMFILAFIGLVKPVIPSVLVVWIGFLIYQFGFQDGKLSWIFYISMIVLTILIFLADFLMNKYFVGKYGGSKFGEYGAILGVIIGCFVLPPFGIVVIPFILVLVIELIQGYDFKQAIKVGCASIVAFLGSTIAQAIIMIIMVIWFMLDIFLLN</sequence>
<proteinExistence type="predicted"/>
<evidence type="ECO:0000313" key="3">
    <source>
        <dbReference type="Proteomes" id="UP000240717"/>
    </source>
</evidence>
<dbReference type="RefSeq" id="WP_107532182.1">
    <property type="nucleotide sequence ID" value="NZ_PZEV01000007.1"/>
</dbReference>
<evidence type="ECO:0000256" key="1">
    <source>
        <dbReference type="SAM" id="Phobius"/>
    </source>
</evidence>
<keyword evidence="1" id="KW-0472">Membrane</keyword>
<dbReference type="Pfam" id="PF04306">
    <property type="entry name" value="DUF456"/>
    <property type="match status" value="1"/>
</dbReference>
<organism evidence="2 3">
    <name type="scientific">Staphylococcus warneri</name>
    <dbReference type="NCBI Taxonomy" id="1292"/>
    <lineage>
        <taxon>Bacteria</taxon>
        <taxon>Bacillati</taxon>
        <taxon>Bacillota</taxon>
        <taxon>Bacilli</taxon>
        <taxon>Bacillales</taxon>
        <taxon>Staphylococcaceae</taxon>
        <taxon>Staphylococcus</taxon>
    </lineage>
</organism>
<feature type="transmembrane region" description="Helical" evidence="1">
    <location>
        <begin position="129"/>
        <end position="156"/>
    </location>
</feature>
<keyword evidence="1" id="KW-1133">Transmembrane helix</keyword>
<dbReference type="InterPro" id="IPR007403">
    <property type="entry name" value="DUF456"/>
</dbReference>
<name>A0A2T4Q299_STAWA</name>
<dbReference type="Proteomes" id="UP000240717">
    <property type="component" value="Unassembled WGS sequence"/>
</dbReference>
<feature type="transmembrane region" description="Helical" evidence="1">
    <location>
        <begin position="49"/>
        <end position="68"/>
    </location>
</feature>
<accession>A0A2T4Q299</accession>
<keyword evidence="1" id="KW-0812">Transmembrane</keyword>
<dbReference type="STRING" id="1194526.A284_09955"/>
<feature type="transmembrane region" description="Helical" evidence="1">
    <location>
        <begin position="6"/>
        <end position="37"/>
    </location>
</feature>
<protein>
    <submittedName>
        <fullName evidence="2">DUF456 domain-containing protein</fullName>
    </submittedName>
</protein>
<evidence type="ECO:0000313" key="2">
    <source>
        <dbReference type="EMBL" id="PTI51928.1"/>
    </source>
</evidence>
<dbReference type="EMBL" id="PZEV01000007">
    <property type="protein sequence ID" value="PTI51928.1"/>
    <property type="molecule type" value="Genomic_DNA"/>
</dbReference>
<reference evidence="2 3" key="1">
    <citation type="journal article" date="2016" name="Front. Microbiol.">
        <title>Comprehensive Phylogenetic Analysis of Bovine Non-aureus Staphylococci Species Based on Whole-Genome Sequencing.</title>
        <authorList>
            <person name="Naushad S."/>
            <person name="Barkema H.W."/>
            <person name="Luby C."/>
            <person name="Condas L.A."/>
            <person name="Nobrega D.B."/>
            <person name="Carson D.A."/>
            <person name="De Buck J."/>
        </authorList>
    </citation>
    <scope>NUCLEOTIDE SEQUENCE [LARGE SCALE GENOMIC DNA]</scope>
    <source>
        <strain evidence="2 3">SNUC 2993</strain>
    </source>
</reference>